<dbReference type="InParanoid" id="A0A6P9A5P2"/>
<dbReference type="Proteomes" id="UP000515158">
    <property type="component" value="Unplaced"/>
</dbReference>
<protein>
    <submittedName>
        <fullName evidence="3">Uncharacterized protein LOC117652201</fullName>
    </submittedName>
</protein>
<dbReference type="OrthoDB" id="8189927at2759"/>
<dbReference type="RefSeq" id="XP_034252825.1">
    <property type="nucleotide sequence ID" value="XM_034396934.1"/>
</dbReference>
<reference evidence="3" key="1">
    <citation type="submission" date="2025-08" db="UniProtKB">
        <authorList>
            <consortium name="RefSeq"/>
        </authorList>
    </citation>
    <scope>IDENTIFICATION</scope>
    <source>
        <tissue evidence="3">Total insect</tissue>
    </source>
</reference>
<evidence type="ECO:0000313" key="2">
    <source>
        <dbReference type="Proteomes" id="UP000515158"/>
    </source>
</evidence>
<dbReference type="GeneID" id="117652201"/>
<evidence type="ECO:0000256" key="1">
    <source>
        <dbReference type="SAM" id="SignalP"/>
    </source>
</evidence>
<evidence type="ECO:0000313" key="3">
    <source>
        <dbReference type="RefSeq" id="XP_034252825.1"/>
    </source>
</evidence>
<sequence length="245" mass="26938">MAALRSTVATLAALCLTSLLLVSVAEAAAAKTKSSSDDDFADTYVSEDGEKRDVADPIGDPSESDSIQEDAKAAWQLEMVKGLYAQRKAEKDFIDKLEAGGKGLNVMVNHITAAFKNLEDVRQRRGSRLIKAHFENEIKLLKQSSQRILKSLTALLTGQSSDSPAVKAIKTKASAIFSKGFSQQLQDESNLFKKQMQQIQAEHTKQNSSVQKLFALLKGWKDSFQTGLKKSEKKLESIAESWDLL</sequence>
<feature type="signal peptide" evidence="1">
    <location>
        <begin position="1"/>
        <end position="27"/>
    </location>
</feature>
<proteinExistence type="predicted"/>
<keyword evidence="2" id="KW-1185">Reference proteome</keyword>
<keyword evidence="1" id="KW-0732">Signal</keyword>
<feature type="chain" id="PRO_5028027803" evidence="1">
    <location>
        <begin position="28"/>
        <end position="245"/>
    </location>
</feature>
<organism evidence="3">
    <name type="scientific">Thrips palmi</name>
    <name type="common">Melon thrips</name>
    <dbReference type="NCBI Taxonomy" id="161013"/>
    <lineage>
        <taxon>Eukaryota</taxon>
        <taxon>Metazoa</taxon>
        <taxon>Ecdysozoa</taxon>
        <taxon>Arthropoda</taxon>
        <taxon>Hexapoda</taxon>
        <taxon>Insecta</taxon>
        <taxon>Pterygota</taxon>
        <taxon>Neoptera</taxon>
        <taxon>Paraneoptera</taxon>
        <taxon>Thysanoptera</taxon>
        <taxon>Terebrantia</taxon>
        <taxon>Thripoidea</taxon>
        <taxon>Thripidae</taxon>
        <taxon>Thrips</taxon>
    </lineage>
</organism>
<name>A0A6P9A5P2_THRPL</name>
<gene>
    <name evidence="3" type="primary">LOC117652201</name>
</gene>
<accession>A0A6P9A5P2</accession>
<dbReference type="AlphaFoldDB" id="A0A6P9A5P2"/>
<dbReference type="KEGG" id="tpal:117652201"/>